<dbReference type="EMBL" id="QNUH01000012">
    <property type="protein sequence ID" value="REC76074.1"/>
    <property type="molecule type" value="Genomic_DNA"/>
</dbReference>
<dbReference type="OrthoDB" id="1274904at2"/>
<keyword evidence="2" id="KW-1185">Reference proteome</keyword>
<evidence type="ECO:0000313" key="2">
    <source>
        <dbReference type="Proteomes" id="UP000257030"/>
    </source>
</evidence>
<proteinExistence type="predicted"/>
<dbReference type="AlphaFoldDB" id="A0A3D9DDK6"/>
<dbReference type="RefSeq" id="WP_116012723.1">
    <property type="nucleotide sequence ID" value="NZ_QNUH01000012.1"/>
</dbReference>
<sequence length="74" mass="8480">MDALEKEINALKMKQRRADEKYKQSSSEIWARIELLEKLALENTGVDAGKIDPSVQIALNKVAKRRYGKKNYGE</sequence>
<reference evidence="1 2" key="1">
    <citation type="journal article" date="2010" name="Syst. Appl. Microbiol.">
        <title>Four new species of Chryseobacterium from the rhizosphere of coastal sand dune plants, Chryseobacterium elymi sp. nov., Chryseobacterium hagamense sp. nov., Chryseobacterium lathyri sp. nov. and Chryseobacterium rhizosphaerae sp. nov.</title>
        <authorList>
            <person name="Cho S.H."/>
            <person name="Lee K.S."/>
            <person name="Shin D.S."/>
            <person name="Han J.H."/>
            <person name="Park K.S."/>
            <person name="Lee C.H."/>
            <person name="Park K.H."/>
            <person name="Kim S.B."/>
        </authorList>
    </citation>
    <scope>NUCLEOTIDE SEQUENCE [LARGE SCALE GENOMIC DNA]</scope>
    <source>
        <strain evidence="1 2">KCTC 22547</strain>
    </source>
</reference>
<evidence type="ECO:0000313" key="1">
    <source>
        <dbReference type="EMBL" id="REC76074.1"/>
    </source>
</evidence>
<accession>A0A3D9DDK6</accession>
<organism evidence="1 2">
    <name type="scientific">Chryseobacterium elymi</name>
    <dbReference type="NCBI Taxonomy" id="395936"/>
    <lineage>
        <taxon>Bacteria</taxon>
        <taxon>Pseudomonadati</taxon>
        <taxon>Bacteroidota</taxon>
        <taxon>Flavobacteriia</taxon>
        <taxon>Flavobacteriales</taxon>
        <taxon>Weeksellaceae</taxon>
        <taxon>Chryseobacterium group</taxon>
        <taxon>Chryseobacterium</taxon>
    </lineage>
</organism>
<comment type="caution">
    <text evidence="1">The sequence shown here is derived from an EMBL/GenBank/DDBJ whole genome shotgun (WGS) entry which is preliminary data.</text>
</comment>
<protein>
    <submittedName>
        <fullName evidence="1">Uncharacterized protein</fullName>
    </submittedName>
</protein>
<dbReference type="Proteomes" id="UP000257030">
    <property type="component" value="Unassembled WGS sequence"/>
</dbReference>
<name>A0A3D9DDK6_9FLAO</name>
<gene>
    <name evidence="1" type="ORF">DRF60_14415</name>
</gene>